<dbReference type="RefSeq" id="WP_192784959.1">
    <property type="nucleotide sequence ID" value="NZ_JADBEK010000001.1"/>
</dbReference>
<dbReference type="InterPro" id="IPR014262">
    <property type="entry name" value="HAF_rpt"/>
</dbReference>
<keyword evidence="1" id="KW-0732">Signal</keyword>
<proteinExistence type="predicted"/>
<keyword evidence="3" id="KW-1185">Reference proteome</keyword>
<feature type="chain" id="PRO_5045204022" evidence="1">
    <location>
        <begin position="26"/>
        <end position="356"/>
    </location>
</feature>
<accession>A0ABR9LTE6</accession>
<name>A0ABR9LTE6_9ACTN</name>
<reference evidence="2 3" key="1">
    <citation type="submission" date="2020-10" db="EMBL/GenBank/DDBJ databases">
        <title>Sequencing the genomes of 1000 actinobacteria strains.</title>
        <authorList>
            <person name="Klenk H.-P."/>
        </authorList>
    </citation>
    <scope>NUCLEOTIDE SEQUENCE [LARGE SCALE GENOMIC DNA]</scope>
    <source>
        <strain evidence="2 3">DSM 43173</strain>
    </source>
</reference>
<dbReference type="NCBIfam" id="TIGR02913">
    <property type="entry name" value="HAF_rpt"/>
    <property type="match status" value="3"/>
</dbReference>
<dbReference type="EMBL" id="JADBEK010000001">
    <property type="protein sequence ID" value="MBE1583941.1"/>
    <property type="molecule type" value="Genomic_DNA"/>
</dbReference>
<evidence type="ECO:0000313" key="2">
    <source>
        <dbReference type="EMBL" id="MBE1583941.1"/>
    </source>
</evidence>
<sequence>MRSTSKSLAILASALLMTSTGQVLGAGPATADECLTTTDRWQAVDLGVTGGALDINDLGQVAGFSRSATGETRAIVWDDGEIIDVGTLGGPRGYASGIDEEGHVVGNSYTESEKSHAFLWYQGTMQDLGLFGGYAAFPGDVDQGVIVGDYRTVSSDAYSRLRHAFVIRNGVKTDLDLVAGSEATAINTAGQIAGTHRRTERVGLPASRQTQRAFLWENGAVTELGTLGGIWSEASGLNNQGQVVGQLALDAGGVLQAGFVWDSETGMRRLEDGGGVARPKAINDGGVIVGTHTCASGTARAVVWTGPSQAPALLPDPAGGTATAGNAVNVHGEIAGNAIYPDGQQHAVLWRPVAGD</sequence>
<protein>
    <submittedName>
        <fullName evidence="2">HAF family extracellular repeat protein</fullName>
    </submittedName>
</protein>
<feature type="signal peptide" evidence="1">
    <location>
        <begin position="1"/>
        <end position="25"/>
    </location>
</feature>
<evidence type="ECO:0000256" key="1">
    <source>
        <dbReference type="SAM" id="SignalP"/>
    </source>
</evidence>
<dbReference type="Proteomes" id="UP000633509">
    <property type="component" value="Unassembled WGS sequence"/>
</dbReference>
<evidence type="ECO:0000313" key="3">
    <source>
        <dbReference type="Proteomes" id="UP000633509"/>
    </source>
</evidence>
<gene>
    <name evidence="2" type="ORF">H4W80_002199</name>
</gene>
<comment type="caution">
    <text evidence="2">The sequence shown here is derived from an EMBL/GenBank/DDBJ whole genome shotgun (WGS) entry which is preliminary data.</text>
</comment>
<organism evidence="2 3">
    <name type="scientific">Nonomuraea angiospora</name>
    <dbReference type="NCBI Taxonomy" id="46172"/>
    <lineage>
        <taxon>Bacteria</taxon>
        <taxon>Bacillati</taxon>
        <taxon>Actinomycetota</taxon>
        <taxon>Actinomycetes</taxon>
        <taxon>Streptosporangiales</taxon>
        <taxon>Streptosporangiaceae</taxon>
        <taxon>Nonomuraea</taxon>
    </lineage>
</organism>